<dbReference type="Pfam" id="PF05649">
    <property type="entry name" value="Peptidase_M13_N"/>
    <property type="match status" value="1"/>
</dbReference>
<dbReference type="PROSITE" id="PS51885">
    <property type="entry name" value="NEPRILYSIN"/>
    <property type="match status" value="1"/>
</dbReference>
<dbReference type="InterPro" id="IPR000718">
    <property type="entry name" value="Peptidase_M13"/>
</dbReference>
<evidence type="ECO:0000256" key="2">
    <source>
        <dbReference type="ARBA" id="ARBA00007357"/>
    </source>
</evidence>
<evidence type="ECO:0000256" key="9">
    <source>
        <dbReference type="SAM" id="Phobius"/>
    </source>
</evidence>
<name>A0A8H7F6R3_AGABI</name>
<dbReference type="GO" id="GO:0016485">
    <property type="term" value="P:protein processing"/>
    <property type="evidence" value="ECO:0007669"/>
    <property type="project" value="TreeGrafter"/>
</dbReference>
<dbReference type="Gene3D" id="1.10.1380.10">
    <property type="entry name" value="Neutral endopeptidase , domain2"/>
    <property type="match status" value="1"/>
</dbReference>
<evidence type="ECO:0000259" key="10">
    <source>
        <dbReference type="Pfam" id="PF01431"/>
    </source>
</evidence>
<dbReference type="Pfam" id="PF01431">
    <property type="entry name" value="Peptidase_M13"/>
    <property type="match status" value="1"/>
</dbReference>
<evidence type="ECO:0000256" key="7">
    <source>
        <dbReference type="ARBA" id="ARBA00023049"/>
    </source>
</evidence>
<gene>
    <name evidence="12" type="ORF">Agabi119p4_3185</name>
</gene>
<proteinExistence type="inferred from homology"/>
<reference evidence="12 13" key="1">
    <citation type="journal article" name="Sci. Rep.">
        <title>Telomere-to-telomere assembled and centromere annotated genomes of the two main subspecies of the button mushroom Agaricus bisporus reveal especially polymorphic chromosome ends.</title>
        <authorList>
            <person name="Sonnenberg A.S.M."/>
            <person name="Sedaghat-Telgerd N."/>
            <person name="Lavrijssen B."/>
            <person name="Ohm R.A."/>
            <person name="Hendrickx P.M."/>
            <person name="Scholtmeijer K."/>
            <person name="Baars J.J.P."/>
            <person name="van Peer A."/>
        </authorList>
    </citation>
    <scope>NUCLEOTIDE SEQUENCE [LARGE SCALE GENOMIC DNA]</scope>
    <source>
        <strain evidence="12 13">H119_p4</strain>
    </source>
</reference>
<dbReference type="PRINTS" id="PR00786">
    <property type="entry name" value="NEPRILYSIN"/>
</dbReference>
<keyword evidence="5" id="KW-0378">Hydrolase</keyword>
<dbReference type="SUPFAM" id="SSF55486">
    <property type="entry name" value="Metalloproteases ('zincins'), catalytic domain"/>
    <property type="match status" value="2"/>
</dbReference>
<dbReference type="GO" id="GO:0046872">
    <property type="term" value="F:metal ion binding"/>
    <property type="evidence" value="ECO:0007669"/>
    <property type="project" value="UniProtKB-KW"/>
</dbReference>
<keyword evidence="4" id="KW-0479">Metal-binding</keyword>
<keyword evidence="7" id="KW-0482">Metalloprotease</keyword>
<evidence type="ECO:0000259" key="11">
    <source>
        <dbReference type="Pfam" id="PF05649"/>
    </source>
</evidence>
<dbReference type="InterPro" id="IPR008753">
    <property type="entry name" value="Peptidase_M13_N"/>
</dbReference>
<evidence type="ECO:0008006" key="14">
    <source>
        <dbReference type="Google" id="ProtNLM"/>
    </source>
</evidence>
<dbReference type="PANTHER" id="PTHR11733:SF167">
    <property type="entry name" value="FI17812P1-RELATED"/>
    <property type="match status" value="1"/>
</dbReference>
<comment type="cofactor">
    <cofactor evidence="1">
        <name>Zn(2+)</name>
        <dbReference type="ChEBI" id="CHEBI:29105"/>
    </cofactor>
</comment>
<keyword evidence="9" id="KW-0812">Transmembrane</keyword>
<dbReference type="InterPro" id="IPR042089">
    <property type="entry name" value="Peptidase_M13_dom_2"/>
</dbReference>
<feature type="region of interest" description="Disordered" evidence="8">
    <location>
        <begin position="1"/>
        <end position="31"/>
    </location>
</feature>
<comment type="caution">
    <text evidence="12">The sequence shown here is derived from an EMBL/GenBank/DDBJ whole genome shotgun (WGS) entry which is preliminary data.</text>
</comment>
<feature type="transmembrane region" description="Helical" evidence="9">
    <location>
        <begin position="51"/>
        <end position="71"/>
    </location>
</feature>
<protein>
    <recommendedName>
        <fullName evidence="14">Endothelin-converting enzyme 1</fullName>
    </recommendedName>
</protein>
<evidence type="ECO:0000256" key="6">
    <source>
        <dbReference type="ARBA" id="ARBA00022833"/>
    </source>
</evidence>
<dbReference type="GO" id="GO:0004222">
    <property type="term" value="F:metalloendopeptidase activity"/>
    <property type="evidence" value="ECO:0007669"/>
    <property type="project" value="InterPro"/>
</dbReference>
<feature type="compositionally biased region" description="Acidic residues" evidence="8">
    <location>
        <begin position="404"/>
        <end position="413"/>
    </location>
</feature>
<feature type="domain" description="Peptidase M13 N-terminal" evidence="11">
    <location>
        <begin position="185"/>
        <end position="631"/>
    </location>
</feature>
<sequence>MTDRDPGPSADYESSPLLRSPEEEGNFEEQPSFSDRVNAVAQEPLTPLTKILLILVLTLLLASSVFIGLFAGAQHRLDLEREHGETTATTTEYKTLSPTGTRVITKTMTTTTTKTKNSSTTRVGTVTSTTTSTYTFTTTSQVTKTAKPIPIPEPTGNPDKNVCMEPHCILLSASILSSLDTTQDPCENFYEFTNNGWLKANPLPADKSSFGNFEALALQNKQVIQRFLEPSHGSLALLDSYDQETLRKLRDMYSSCLNEETLDKDGNAPLVHIVKSIRSFFREEDTFVDATKHKKKSKGLTAALAFIHSRGIGSLFSFNIEGDVGTDPNHMVLWFSQPEFGLPSKEYFQEKPIRKLYQAVIERFLTILDDEQDANIMDTSHKQEGFSVQQEGEKMWPPWPWPPWDEDGDDDDGDTRPPKRRNLHKLAKKVVDFESNMAEASLDLDVLFQDPIATYNPFRPSEVFDALPQVDFETYFSTFTPRRFPNRIIVTHPPYMRALAKILDETPDEVIESYLVVRTALAMSPYLGMNTDAWQAQRTLLEALTGIKKGAVGDRGEYCVGVVEQTLGFAAGRFFVNETFGGESRTKGTRIINDIVKAFKASLAGIDWMDEESANAAAEKADAIRVKVGYPLSPDTEDSRSIARYYSSVKISATNLFDNILNAQSSEIFKSWLNLEMTRDPESWDMWPSVVAAYFKPPANELVFPAGLLQSPFFSHDWPGYLLYGAFGQAVSHELTHAFDTAGRLYNQHGKLEQWWTNSTSEGFNKKQDCIVEQFSNYSIDDGKGGKIYLNGNLTSGENIGDNGFIQAYRAWKAQYDDSLEAGGEYLLPGLNYTREQLFFIAFGRLWARAMKPAEAVQRVRTDPHSPSRYRVDGTVSNIPEFAQAFKCRQGARLNPPREKQCIFWG</sequence>
<dbReference type="Proteomes" id="UP000629468">
    <property type="component" value="Unassembled WGS sequence"/>
</dbReference>
<evidence type="ECO:0000256" key="8">
    <source>
        <dbReference type="SAM" id="MobiDB-lite"/>
    </source>
</evidence>
<keyword evidence="3" id="KW-0645">Protease</keyword>
<accession>A0A8H7F6R3</accession>
<evidence type="ECO:0000313" key="12">
    <source>
        <dbReference type="EMBL" id="KAF7778840.1"/>
    </source>
</evidence>
<evidence type="ECO:0000256" key="1">
    <source>
        <dbReference type="ARBA" id="ARBA00001947"/>
    </source>
</evidence>
<evidence type="ECO:0000313" key="13">
    <source>
        <dbReference type="Proteomes" id="UP000629468"/>
    </source>
</evidence>
<organism evidence="12 13">
    <name type="scientific">Agaricus bisporus var. burnettii</name>
    <dbReference type="NCBI Taxonomy" id="192524"/>
    <lineage>
        <taxon>Eukaryota</taxon>
        <taxon>Fungi</taxon>
        <taxon>Dikarya</taxon>
        <taxon>Basidiomycota</taxon>
        <taxon>Agaricomycotina</taxon>
        <taxon>Agaricomycetes</taxon>
        <taxon>Agaricomycetidae</taxon>
        <taxon>Agaricales</taxon>
        <taxon>Agaricineae</taxon>
        <taxon>Agaricaceae</taxon>
        <taxon>Agaricus</taxon>
    </lineage>
</organism>
<keyword evidence="6" id="KW-0862">Zinc</keyword>
<comment type="similarity">
    <text evidence="2">Belongs to the peptidase M13 family.</text>
</comment>
<feature type="region of interest" description="Disordered" evidence="8">
    <location>
        <begin position="384"/>
        <end position="420"/>
    </location>
</feature>
<evidence type="ECO:0000256" key="5">
    <source>
        <dbReference type="ARBA" id="ARBA00022801"/>
    </source>
</evidence>
<dbReference type="CDD" id="cd08662">
    <property type="entry name" value="M13"/>
    <property type="match status" value="1"/>
</dbReference>
<dbReference type="PANTHER" id="PTHR11733">
    <property type="entry name" value="ZINC METALLOPROTEASE FAMILY M13 NEPRILYSIN-RELATED"/>
    <property type="match status" value="1"/>
</dbReference>
<dbReference type="InterPro" id="IPR018497">
    <property type="entry name" value="Peptidase_M13_C"/>
</dbReference>
<dbReference type="GO" id="GO:0005886">
    <property type="term" value="C:plasma membrane"/>
    <property type="evidence" value="ECO:0007669"/>
    <property type="project" value="TreeGrafter"/>
</dbReference>
<dbReference type="EMBL" id="JABXXO010000004">
    <property type="protein sequence ID" value="KAF7778840.1"/>
    <property type="molecule type" value="Genomic_DNA"/>
</dbReference>
<dbReference type="InterPro" id="IPR024079">
    <property type="entry name" value="MetalloPept_cat_dom_sf"/>
</dbReference>
<dbReference type="Gene3D" id="3.40.390.10">
    <property type="entry name" value="Collagenase (Catalytic Domain)"/>
    <property type="match status" value="1"/>
</dbReference>
<evidence type="ECO:0000256" key="3">
    <source>
        <dbReference type="ARBA" id="ARBA00022670"/>
    </source>
</evidence>
<keyword evidence="9" id="KW-0472">Membrane</keyword>
<dbReference type="AlphaFoldDB" id="A0A8H7F6R3"/>
<keyword evidence="9" id="KW-1133">Transmembrane helix</keyword>
<evidence type="ECO:0000256" key="4">
    <source>
        <dbReference type="ARBA" id="ARBA00022723"/>
    </source>
</evidence>
<feature type="domain" description="Peptidase M13 C-terminal" evidence="10">
    <location>
        <begin position="693"/>
        <end position="902"/>
    </location>
</feature>